<reference evidence="2 3" key="1">
    <citation type="submission" date="2023-09" db="EMBL/GenBank/DDBJ databases">
        <authorList>
            <person name="Wang M."/>
        </authorList>
    </citation>
    <scope>NUCLEOTIDE SEQUENCE [LARGE SCALE GENOMIC DNA]</scope>
    <source>
        <strain evidence="2">GT-2023</strain>
        <tissue evidence="2">Liver</tissue>
    </source>
</reference>
<sequence>MRSKTFPELEKSSFKGSLVFRSLETSGPEHNIFQGVREASEAVLLCKHYRREEPKRPKDFWDADSMHSALRVLAQKVHLRKYQCPTLNGFRLDCSPQCEGLEKMDTSLNHRAVARQRLQEHRLIINKPSCPPGPDQSLHLQNPGGFGKHLT</sequence>
<evidence type="ECO:0000313" key="2">
    <source>
        <dbReference type="EMBL" id="KAL1249002.1"/>
    </source>
</evidence>
<accession>A0ABR3L7Z6</accession>
<evidence type="ECO:0000256" key="1">
    <source>
        <dbReference type="SAM" id="MobiDB-lite"/>
    </source>
</evidence>
<name>A0ABR3L7Z6_9TELE</name>
<evidence type="ECO:0000313" key="3">
    <source>
        <dbReference type="Proteomes" id="UP001558613"/>
    </source>
</evidence>
<gene>
    <name evidence="2" type="ORF">QQF64_022320</name>
</gene>
<keyword evidence="3" id="KW-1185">Reference proteome</keyword>
<dbReference type="Proteomes" id="UP001558613">
    <property type="component" value="Unassembled WGS sequence"/>
</dbReference>
<protein>
    <submittedName>
        <fullName evidence="2">Uncharacterized protein</fullName>
    </submittedName>
</protein>
<dbReference type="EMBL" id="JAYMGO010000024">
    <property type="protein sequence ID" value="KAL1249002.1"/>
    <property type="molecule type" value="Genomic_DNA"/>
</dbReference>
<proteinExistence type="predicted"/>
<comment type="caution">
    <text evidence="2">The sequence shown here is derived from an EMBL/GenBank/DDBJ whole genome shotgun (WGS) entry which is preliminary data.</text>
</comment>
<feature type="region of interest" description="Disordered" evidence="1">
    <location>
        <begin position="128"/>
        <end position="151"/>
    </location>
</feature>
<organism evidence="2 3">
    <name type="scientific">Cirrhinus molitorella</name>
    <name type="common">mud carp</name>
    <dbReference type="NCBI Taxonomy" id="172907"/>
    <lineage>
        <taxon>Eukaryota</taxon>
        <taxon>Metazoa</taxon>
        <taxon>Chordata</taxon>
        <taxon>Craniata</taxon>
        <taxon>Vertebrata</taxon>
        <taxon>Euteleostomi</taxon>
        <taxon>Actinopterygii</taxon>
        <taxon>Neopterygii</taxon>
        <taxon>Teleostei</taxon>
        <taxon>Ostariophysi</taxon>
        <taxon>Cypriniformes</taxon>
        <taxon>Cyprinidae</taxon>
        <taxon>Labeoninae</taxon>
        <taxon>Labeonini</taxon>
        <taxon>Cirrhinus</taxon>
    </lineage>
</organism>